<evidence type="ECO:0000313" key="2">
    <source>
        <dbReference type="EMBL" id="KAF6052383.1"/>
    </source>
</evidence>
<sequence>MNSHTNAHQQRRSLLSKGLAGENSTTATSISQQQHQQQQQQQQAETFPHHQHHVQKYQSMSQEHPILCINEVISEEDANNLQYIEHPEPQLLASSVGKDLDGKLIPSSSTISLLSLNQDVPPRSNEQSQQQQQQQQQQSSLSMTKTSRTTSYSNLQRLQPYQRAATTSPPFQQHHSQQSQVSSRSSPEVVGFQPFAMQSNYNTNMSLSIPGTIPSSPNLDPVSLGGSPSRFWLSAQTPPTPSTNMSRIQANSQTVSLQSSQQHSHFQPQYFVHKTRRGSTNKVATGDDSPVLNPVQTPIEDPPMTPLFLSNTNTVKHVDYFTHYHPNHSDLKEEASEEEEDIEDGLLDRGGESYSKRSLNERMVSAKDVYS</sequence>
<feature type="region of interest" description="Disordered" evidence="1">
    <location>
        <begin position="19"/>
        <end position="59"/>
    </location>
</feature>
<gene>
    <name evidence="2" type="ORF">FOB60_002639</name>
</gene>
<evidence type="ECO:0000256" key="1">
    <source>
        <dbReference type="SAM" id="MobiDB-lite"/>
    </source>
</evidence>
<feature type="compositionally biased region" description="Polar residues" evidence="1">
    <location>
        <begin position="22"/>
        <end position="31"/>
    </location>
</feature>
<proteinExistence type="predicted"/>
<dbReference type="OrthoDB" id="4013061at2759"/>
<comment type="caution">
    <text evidence="2">The sequence shown here is derived from an EMBL/GenBank/DDBJ whole genome shotgun (WGS) entry which is preliminary data.</text>
</comment>
<evidence type="ECO:0000313" key="3">
    <source>
        <dbReference type="Proteomes" id="UP000590412"/>
    </source>
</evidence>
<dbReference type="EMBL" id="JABWAB010000004">
    <property type="protein sequence ID" value="KAF6052383.1"/>
    <property type="molecule type" value="Genomic_DNA"/>
</dbReference>
<feature type="compositionally biased region" description="Low complexity" evidence="1">
    <location>
        <begin position="168"/>
        <end position="187"/>
    </location>
</feature>
<organism evidence="2 3">
    <name type="scientific">Candida parapsilosis</name>
    <name type="common">Yeast</name>
    <dbReference type="NCBI Taxonomy" id="5480"/>
    <lineage>
        <taxon>Eukaryota</taxon>
        <taxon>Fungi</taxon>
        <taxon>Dikarya</taxon>
        <taxon>Ascomycota</taxon>
        <taxon>Saccharomycotina</taxon>
        <taxon>Pichiomycetes</taxon>
        <taxon>Debaryomycetaceae</taxon>
        <taxon>Candida/Lodderomyces clade</taxon>
        <taxon>Candida</taxon>
    </lineage>
</organism>
<feature type="region of interest" description="Disordered" evidence="1">
    <location>
        <begin position="329"/>
        <end position="355"/>
    </location>
</feature>
<feature type="compositionally biased region" description="Acidic residues" evidence="1">
    <location>
        <begin position="335"/>
        <end position="345"/>
    </location>
</feature>
<feature type="compositionally biased region" description="Low complexity" evidence="1">
    <location>
        <begin position="127"/>
        <end position="140"/>
    </location>
</feature>
<feature type="region of interest" description="Disordered" evidence="1">
    <location>
        <begin position="118"/>
        <end position="151"/>
    </location>
</feature>
<protein>
    <submittedName>
        <fullName evidence="2">Uncharacterized protein</fullName>
    </submittedName>
</protein>
<feature type="compositionally biased region" description="Basic and acidic residues" evidence="1">
    <location>
        <begin position="346"/>
        <end position="355"/>
    </location>
</feature>
<dbReference type="AlphaFoldDB" id="A0A8X7TC08"/>
<accession>A0A8X7TC08</accession>
<dbReference type="Proteomes" id="UP000590412">
    <property type="component" value="Unassembled WGS sequence"/>
</dbReference>
<feature type="compositionally biased region" description="Polar residues" evidence="1">
    <location>
        <begin position="141"/>
        <end position="151"/>
    </location>
</feature>
<name>A0A8X7TC08_CANPA</name>
<reference evidence="2" key="1">
    <citation type="submission" date="2020-03" db="EMBL/GenBank/DDBJ databases">
        <title>FDA dAtabase for Regulatory Grade micrObial Sequences (FDA-ARGOS): Supporting development and validation of Infectious Disease Dx tests.</title>
        <authorList>
            <person name="Campos J."/>
            <person name="Goldberg B."/>
            <person name="Tallon L."/>
            <person name="Sadzewicz L."/>
            <person name="Vavikolanu K."/>
            <person name="Mehta A."/>
            <person name="Aluvathingal J."/>
            <person name="Nadendla S."/>
            <person name="Nandy P."/>
            <person name="Geyer C."/>
            <person name="Yan Y."/>
            <person name="Sichtig H."/>
        </authorList>
    </citation>
    <scope>NUCLEOTIDE SEQUENCE [LARGE SCALE GENOMIC DNA]</scope>
    <source>
        <strain evidence="2">FDAARGOS_652</strain>
    </source>
</reference>
<feature type="compositionally biased region" description="Low complexity" evidence="1">
    <location>
        <begin position="32"/>
        <end position="43"/>
    </location>
</feature>
<feature type="region of interest" description="Disordered" evidence="1">
    <location>
        <begin position="165"/>
        <end position="188"/>
    </location>
</feature>